<protein>
    <submittedName>
        <fullName evidence="1">Uncharacterized protein</fullName>
    </submittedName>
</protein>
<dbReference type="OrthoDB" id="9897438at2"/>
<comment type="caution">
    <text evidence="1">The sequence shown here is derived from an EMBL/GenBank/DDBJ whole genome shotgun (WGS) entry which is preliminary data.</text>
</comment>
<reference evidence="1 2" key="1">
    <citation type="submission" date="2019-03" db="EMBL/GenBank/DDBJ databases">
        <title>Genomic Encyclopedia of Type Strains, Phase III (KMG-III): the genomes of soil and plant-associated and newly described type strains.</title>
        <authorList>
            <person name="Whitman W."/>
        </authorList>
    </citation>
    <scope>NUCLEOTIDE SEQUENCE [LARGE SCALE GENOMIC DNA]</scope>
    <source>
        <strain evidence="1 2">CGMCC 1.7660</strain>
    </source>
</reference>
<proteinExistence type="predicted"/>
<dbReference type="RefSeq" id="WP_133613335.1">
    <property type="nucleotide sequence ID" value="NZ_SNYW01000008.1"/>
</dbReference>
<name>A0A4R6WSH7_9PROT</name>
<keyword evidence="2" id="KW-1185">Reference proteome</keyword>
<dbReference type="EMBL" id="SNYW01000008">
    <property type="protein sequence ID" value="TDQ82014.1"/>
    <property type="molecule type" value="Genomic_DNA"/>
</dbReference>
<evidence type="ECO:0000313" key="1">
    <source>
        <dbReference type="EMBL" id="TDQ82014.1"/>
    </source>
</evidence>
<gene>
    <name evidence="1" type="ORF">A8950_1834</name>
</gene>
<sequence length="124" mass="13897">MSSAVLGPVFRNLANAMEATIKAFESAIRALRQKIRANLKGKPNDRRRFDDEWQKAKTTKSRLRAAVRALGRLVDDLEDLGDAAATELTDAERELWALIDLLRALQGLEDLRDHYDGLAKGMGY</sequence>
<evidence type="ECO:0000313" key="2">
    <source>
        <dbReference type="Proteomes" id="UP000295783"/>
    </source>
</evidence>
<dbReference type="Proteomes" id="UP000295783">
    <property type="component" value="Unassembled WGS sequence"/>
</dbReference>
<dbReference type="AlphaFoldDB" id="A0A4R6WSH7"/>
<accession>A0A4R6WSH7</accession>
<organism evidence="1 2">
    <name type="scientific">Dongia mobilis</name>
    <dbReference type="NCBI Taxonomy" id="578943"/>
    <lineage>
        <taxon>Bacteria</taxon>
        <taxon>Pseudomonadati</taxon>
        <taxon>Pseudomonadota</taxon>
        <taxon>Alphaproteobacteria</taxon>
        <taxon>Rhodospirillales</taxon>
        <taxon>Dongiaceae</taxon>
        <taxon>Dongia</taxon>
    </lineage>
</organism>